<dbReference type="RefSeq" id="WP_173080794.1">
    <property type="nucleotide sequence ID" value="NZ_BLPG01000001.1"/>
</dbReference>
<reference evidence="2 3" key="1">
    <citation type="submission" date="2020-03" db="EMBL/GenBank/DDBJ databases">
        <title>Whole genome shotgun sequence of Phytohabitans rumicis NBRC 108638.</title>
        <authorList>
            <person name="Komaki H."/>
            <person name="Tamura T."/>
        </authorList>
    </citation>
    <scope>NUCLEOTIDE SEQUENCE [LARGE SCALE GENOMIC DNA]</scope>
    <source>
        <strain evidence="2 3">NBRC 108638</strain>
    </source>
</reference>
<evidence type="ECO:0000313" key="2">
    <source>
        <dbReference type="EMBL" id="GFJ93926.1"/>
    </source>
</evidence>
<keyword evidence="1" id="KW-0812">Transmembrane</keyword>
<dbReference type="Proteomes" id="UP000482960">
    <property type="component" value="Unassembled WGS sequence"/>
</dbReference>
<dbReference type="EMBL" id="BLPG01000001">
    <property type="protein sequence ID" value="GFJ93926.1"/>
    <property type="molecule type" value="Genomic_DNA"/>
</dbReference>
<proteinExistence type="predicted"/>
<evidence type="ECO:0000313" key="3">
    <source>
        <dbReference type="Proteomes" id="UP000482960"/>
    </source>
</evidence>
<reference evidence="2 3" key="2">
    <citation type="submission" date="2020-03" db="EMBL/GenBank/DDBJ databases">
        <authorList>
            <person name="Ichikawa N."/>
            <person name="Kimura A."/>
            <person name="Kitahashi Y."/>
            <person name="Uohara A."/>
        </authorList>
    </citation>
    <scope>NUCLEOTIDE SEQUENCE [LARGE SCALE GENOMIC DNA]</scope>
    <source>
        <strain evidence="2 3">NBRC 108638</strain>
    </source>
</reference>
<dbReference type="AlphaFoldDB" id="A0A6V8LIE8"/>
<sequence>MIADKDVNSVGLAAIFIVGVALVYAGIFNLLPAEIGIGDKGKIKMQAAADAVKAVKEAASSEASAIANTPTVLQEVVSARDETEAATAVENALKELVNRMPATADVIRNVQ</sequence>
<keyword evidence="3" id="KW-1185">Reference proteome</keyword>
<evidence type="ECO:0000256" key="1">
    <source>
        <dbReference type="SAM" id="Phobius"/>
    </source>
</evidence>
<protein>
    <submittedName>
        <fullName evidence="2">Uncharacterized protein</fullName>
    </submittedName>
</protein>
<feature type="transmembrane region" description="Helical" evidence="1">
    <location>
        <begin position="12"/>
        <end position="31"/>
    </location>
</feature>
<name>A0A6V8LIE8_9ACTN</name>
<keyword evidence="1" id="KW-0472">Membrane</keyword>
<accession>A0A6V8LIE8</accession>
<organism evidence="2 3">
    <name type="scientific">Phytohabitans rumicis</name>
    <dbReference type="NCBI Taxonomy" id="1076125"/>
    <lineage>
        <taxon>Bacteria</taxon>
        <taxon>Bacillati</taxon>
        <taxon>Actinomycetota</taxon>
        <taxon>Actinomycetes</taxon>
        <taxon>Micromonosporales</taxon>
        <taxon>Micromonosporaceae</taxon>
    </lineage>
</organism>
<comment type="caution">
    <text evidence="2">The sequence shown here is derived from an EMBL/GenBank/DDBJ whole genome shotgun (WGS) entry which is preliminary data.</text>
</comment>
<keyword evidence="1" id="KW-1133">Transmembrane helix</keyword>
<gene>
    <name evidence="2" type="ORF">Prum_075680</name>
</gene>